<accession>A0A9P7KC91</accession>
<dbReference type="AlphaFoldDB" id="A0A9P7KC91"/>
<dbReference type="PANTHER" id="PTHR14905">
    <property type="entry name" value="NG37"/>
    <property type="match status" value="1"/>
</dbReference>
<proteinExistence type="predicted"/>
<evidence type="ECO:0000313" key="2">
    <source>
        <dbReference type="EMBL" id="KAG5645343.1"/>
    </source>
</evidence>
<name>A0A9P7KC91_9AGAR</name>
<comment type="caution">
    <text evidence="2">The sequence shown here is derived from an EMBL/GenBank/DDBJ whole genome shotgun (WGS) entry which is preliminary data.</text>
</comment>
<dbReference type="InterPro" id="IPR010816">
    <property type="entry name" value="Het-C"/>
</dbReference>
<dbReference type="PANTHER" id="PTHR14905:SF7">
    <property type="entry name" value="VON WILLEBRAND FACTOR A DOMAIN-CONTAINING PROTEIN 7"/>
    <property type="match status" value="1"/>
</dbReference>
<sequence length="427" mass="47101">MAFGLNTNTTLLLLTVLIVLLPVETYAFGAGDIPAFAYLNSKAFRHGDIESVLQNLVKDATVAGGLLGFLQRSNRPKFSRSDVKKVYFGNWLRDYSQALDIAGLNKLTAETLVLIVSVLGFMTFGFATAEFEVTADRLGVYLPVEHIDNPKGYGADVDDPRQLHPRLRPPVDERELEIDERTGMKGYMATEDQGWDSSTAFIRRTFRACIESGRRARGRKGKDLWEAYRLLGTGLHTMEDLLAHSNWCEVALRKLGYEEVFCHVGDNVIVNTPSGPAPPLITGTFGGADFVHSLMGEATDKLSQASVTDLSQKMSLASQETDDQPSNIAKLKALLKKLPFGGSDDAVKQTDELAEQAQAYHFDPDNIAPPEVQQQLLTLLKWRDQVYMGIARAMEMVPGLNQLLDDVSNSLNECESPIGFLSIPLTN</sequence>
<organism evidence="2 3">
    <name type="scientific">Asterophora parasitica</name>
    <dbReference type="NCBI Taxonomy" id="117018"/>
    <lineage>
        <taxon>Eukaryota</taxon>
        <taxon>Fungi</taxon>
        <taxon>Dikarya</taxon>
        <taxon>Basidiomycota</taxon>
        <taxon>Agaricomycotina</taxon>
        <taxon>Agaricomycetes</taxon>
        <taxon>Agaricomycetidae</taxon>
        <taxon>Agaricales</taxon>
        <taxon>Tricholomatineae</taxon>
        <taxon>Lyophyllaceae</taxon>
        <taxon>Asterophora</taxon>
    </lineage>
</organism>
<keyword evidence="3" id="KW-1185">Reference proteome</keyword>
<protein>
    <submittedName>
        <fullName evidence="2">Uncharacterized protein</fullName>
    </submittedName>
</protein>
<keyword evidence="1" id="KW-0732">Signal</keyword>
<dbReference type="InterPro" id="IPR052577">
    <property type="entry name" value="VWA7"/>
</dbReference>
<evidence type="ECO:0000313" key="3">
    <source>
        <dbReference type="Proteomes" id="UP000775547"/>
    </source>
</evidence>
<feature type="signal peptide" evidence="1">
    <location>
        <begin position="1"/>
        <end position="27"/>
    </location>
</feature>
<reference evidence="2" key="2">
    <citation type="submission" date="2021-10" db="EMBL/GenBank/DDBJ databases">
        <title>Phylogenomics reveals ancestral predisposition of the termite-cultivated fungus Termitomyces towards a domesticated lifestyle.</title>
        <authorList>
            <person name="Auxier B."/>
            <person name="Grum-Grzhimaylo A."/>
            <person name="Cardenas M.E."/>
            <person name="Lodge J.D."/>
            <person name="Laessoe T."/>
            <person name="Pedersen O."/>
            <person name="Smith M.E."/>
            <person name="Kuyper T.W."/>
            <person name="Franco-Molano E.A."/>
            <person name="Baroni T.J."/>
            <person name="Aanen D.K."/>
        </authorList>
    </citation>
    <scope>NUCLEOTIDE SEQUENCE</scope>
    <source>
        <strain evidence="2">AP01</strain>
        <tissue evidence="2">Mycelium</tissue>
    </source>
</reference>
<dbReference type="EMBL" id="JABCKV010000042">
    <property type="protein sequence ID" value="KAG5645343.1"/>
    <property type="molecule type" value="Genomic_DNA"/>
</dbReference>
<feature type="chain" id="PRO_5040140511" evidence="1">
    <location>
        <begin position="28"/>
        <end position="427"/>
    </location>
</feature>
<gene>
    <name evidence="2" type="ORF">DXG03_006405</name>
</gene>
<reference evidence="2" key="1">
    <citation type="submission" date="2020-07" db="EMBL/GenBank/DDBJ databases">
        <authorList>
            <person name="Nieuwenhuis M."/>
            <person name="Van De Peppel L.J.J."/>
        </authorList>
    </citation>
    <scope>NUCLEOTIDE SEQUENCE</scope>
    <source>
        <strain evidence="2">AP01</strain>
        <tissue evidence="2">Mycelium</tissue>
    </source>
</reference>
<dbReference type="Pfam" id="PF07217">
    <property type="entry name" value="Het-C"/>
    <property type="match status" value="1"/>
</dbReference>
<dbReference type="OrthoDB" id="2506204at2759"/>
<evidence type="ECO:0000256" key="1">
    <source>
        <dbReference type="SAM" id="SignalP"/>
    </source>
</evidence>
<dbReference type="Proteomes" id="UP000775547">
    <property type="component" value="Unassembled WGS sequence"/>
</dbReference>